<comment type="function">
    <text evidence="1">Component of the origin recognition complex (ORC) that binds origins of replication. DNA-binding is ATP-dependent. ORC is required to assemble the pre-replication complex necessary to initiate DNA replication.</text>
</comment>
<feature type="region of interest" description="Disordered" evidence="2">
    <location>
        <begin position="1"/>
        <end position="218"/>
    </location>
</feature>
<comment type="subunit">
    <text evidence="1">Component of the origin recognition complex (ORC).</text>
</comment>
<comment type="subcellular location">
    <subcellularLocation>
        <location evidence="1">Nucleus</location>
    </subcellularLocation>
</comment>
<evidence type="ECO:0000256" key="2">
    <source>
        <dbReference type="SAM" id="MobiDB-lite"/>
    </source>
</evidence>
<feature type="domain" description="Origin recognition complex subunit 2 RecA-like" evidence="3">
    <location>
        <begin position="290"/>
        <end position="438"/>
    </location>
</feature>
<gene>
    <name evidence="4" type="ORF">FA09DRAFT_14734</name>
</gene>
<feature type="compositionally biased region" description="Polar residues" evidence="2">
    <location>
        <begin position="166"/>
        <end position="175"/>
    </location>
</feature>
<name>A0A316ZKT1_9BASI</name>
<dbReference type="InterPro" id="IPR007220">
    <property type="entry name" value="ORC2"/>
</dbReference>
<evidence type="ECO:0000256" key="1">
    <source>
        <dbReference type="RuleBase" id="RU368084"/>
    </source>
</evidence>
<evidence type="ECO:0000313" key="4">
    <source>
        <dbReference type="EMBL" id="PWO01417.1"/>
    </source>
</evidence>
<feature type="compositionally biased region" description="Low complexity" evidence="2">
    <location>
        <begin position="50"/>
        <end position="73"/>
    </location>
</feature>
<feature type="compositionally biased region" description="Acidic residues" evidence="2">
    <location>
        <begin position="21"/>
        <end position="41"/>
    </location>
</feature>
<evidence type="ECO:0000259" key="3">
    <source>
        <dbReference type="Pfam" id="PF04084"/>
    </source>
</evidence>
<dbReference type="OrthoDB" id="346673at2759"/>
<dbReference type="PANTHER" id="PTHR14052">
    <property type="entry name" value="ORIGIN RECOGNITION COMPLEX SUBUNIT 2"/>
    <property type="match status" value="1"/>
</dbReference>
<keyword evidence="1" id="KW-0235">DNA replication</keyword>
<protein>
    <recommendedName>
        <fullName evidence="1">Origin recognition complex subunit 2</fullName>
    </recommendedName>
</protein>
<dbReference type="Proteomes" id="UP000245946">
    <property type="component" value="Unassembled WGS sequence"/>
</dbReference>
<dbReference type="GO" id="GO:0003688">
    <property type="term" value="F:DNA replication origin binding"/>
    <property type="evidence" value="ECO:0007669"/>
    <property type="project" value="UniProtKB-UniRule"/>
</dbReference>
<keyword evidence="1" id="KW-0539">Nucleus</keyword>
<reference evidence="4 5" key="1">
    <citation type="journal article" date="2018" name="Mol. Biol. Evol.">
        <title>Broad Genomic Sampling Reveals a Smut Pathogenic Ancestry of the Fungal Clade Ustilaginomycotina.</title>
        <authorList>
            <person name="Kijpornyongpan T."/>
            <person name="Mondo S.J."/>
            <person name="Barry K."/>
            <person name="Sandor L."/>
            <person name="Lee J."/>
            <person name="Lipzen A."/>
            <person name="Pangilinan J."/>
            <person name="LaButti K."/>
            <person name="Hainaut M."/>
            <person name="Henrissat B."/>
            <person name="Grigoriev I.V."/>
            <person name="Spatafora J.W."/>
            <person name="Aime M.C."/>
        </authorList>
    </citation>
    <scope>NUCLEOTIDE SEQUENCE [LARGE SCALE GENOMIC DNA]</scope>
    <source>
        <strain evidence="4 5">MCA 4186</strain>
    </source>
</reference>
<proteinExistence type="inferred from homology"/>
<dbReference type="RefSeq" id="XP_025601695.1">
    <property type="nucleotide sequence ID" value="XM_025739160.1"/>
</dbReference>
<dbReference type="AlphaFoldDB" id="A0A316ZKT1"/>
<dbReference type="STRING" id="58919.A0A316ZKT1"/>
<evidence type="ECO:0000313" key="5">
    <source>
        <dbReference type="Proteomes" id="UP000245946"/>
    </source>
</evidence>
<dbReference type="Pfam" id="PF04084">
    <property type="entry name" value="RecA-like_ORC2"/>
    <property type="match status" value="1"/>
</dbReference>
<organism evidence="4 5">
    <name type="scientific">Tilletiopsis washingtonensis</name>
    <dbReference type="NCBI Taxonomy" id="58919"/>
    <lineage>
        <taxon>Eukaryota</taxon>
        <taxon>Fungi</taxon>
        <taxon>Dikarya</taxon>
        <taxon>Basidiomycota</taxon>
        <taxon>Ustilaginomycotina</taxon>
        <taxon>Exobasidiomycetes</taxon>
        <taxon>Entylomatales</taxon>
        <taxon>Entylomatales incertae sedis</taxon>
        <taxon>Tilletiopsis</taxon>
    </lineage>
</organism>
<dbReference type="GeneID" id="37266706"/>
<feature type="compositionally biased region" description="Basic and acidic residues" evidence="2">
    <location>
        <begin position="112"/>
        <end position="125"/>
    </location>
</feature>
<dbReference type="GO" id="GO:0006260">
    <property type="term" value="P:DNA replication"/>
    <property type="evidence" value="ECO:0007669"/>
    <property type="project" value="UniProtKB-UniRule"/>
</dbReference>
<comment type="similarity">
    <text evidence="1">Belongs to the ORC2 family.</text>
</comment>
<dbReference type="EMBL" id="KZ819283">
    <property type="protein sequence ID" value="PWO01417.1"/>
    <property type="molecule type" value="Genomic_DNA"/>
</dbReference>
<feature type="compositionally biased region" description="Acidic residues" evidence="2">
    <location>
        <begin position="1"/>
        <end position="13"/>
    </location>
</feature>
<accession>A0A316ZKT1</accession>
<dbReference type="InterPro" id="IPR056772">
    <property type="entry name" value="RecA-like_ORC2"/>
</dbReference>
<keyword evidence="5" id="KW-1185">Reference proteome</keyword>
<dbReference type="GO" id="GO:0005664">
    <property type="term" value="C:nuclear origin of replication recognition complex"/>
    <property type="evidence" value="ECO:0007669"/>
    <property type="project" value="UniProtKB-UniRule"/>
</dbReference>
<feature type="compositionally biased region" description="Basic and acidic residues" evidence="2">
    <location>
        <begin position="83"/>
        <end position="97"/>
    </location>
</feature>
<feature type="compositionally biased region" description="Polar residues" evidence="2">
    <location>
        <begin position="202"/>
        <end position="212"/>
    </location>
</feature>
<sequence length="635" mass="65566">MPPPEIDPDDSQESELVPSDDSQESELVPSDDSEESELLPTDDERERDGASGSERSASRSRSGSAASASLARADIAPQRSRRAAAEKAHLAWDEGRSSRSPQPPAGNGEDADGARRLEPPGDVRNEAGPSVPRKPSAEPGRTGLEQPDAAVQTPKRRGRPVKGANGSDTPASKASSRGKATPKSKRRLSHDAESPAHKRRQTSVASSTSQLLGSLAASEADPSANASMVHPTSSDAYFAAHAPSAASRARDATSRELLSAKLPPLQPAALHALSSLSPSPPHLPVAHWDALHPRWLGLLAAGFPILYHGLGDARPALERFVSRMAEQGEGAVAVVRGEALVRFDELLSAAEAAGSLPKASASADEHASTVEARAVAIAQAYADDRESRKARPPLFLLVHDAGAPALLAPRAQAVLAILAAAPRLRLLASVSHARAGALAGLGGPDWIWESLSTFVPREISSRAARTAGLPRTLHLGGAASASAPGVAGAGGLVAANAPDLSAASALHVFKSVTSSAQQLFLRVAALQLGTHANGLSYAELGALAARNFIAMSAGSLAQVVHEFTSHGLLRRVEAPQTQAQPQQQSQSGGMGQLGAGGDQGLAAFGADAVVRLAMSKEELERAVVLCKEAAAQGRQ</sequence>
<dbReference type="PANTHER" id="PTHR14052:SF0">
    <property type="entry name" value="ORIGIN RECOGNITION COMPLEX SUBUNIT 2"/>
    <property type="match status" value="1"/>
</dbReference>